<dbReference type="Gene3D" id="3.90.180.10">
    <property type="entry name" value="Medium-chain alcohol dehydrogenases, catalytic domain"/>
    <property type="match status" value="1"/>
</dbReference>
<keyword evidence="1 4" id="KW-0479">Metal-binding</keyword>
<dbReference type="GO" id="GO:0008270">
    <property type="term" value="F:zinc ion binding"/>
    <property type="evidence" value="ECO:0007669"/>
    <property type="project" value="InterPro"/>
</dbReference>
<dbReference type="STRING" id="1797291.A2V47_07980"/>
<comment type="cofactor">
    <cofactor evidence="4">
        <name>Zn(2+)</name>
        <dbReference type="ChEBI" id="CHEBI:29105"/>
    </cofactor>
</comment>
<dbReference type="Gene3D" id="3.40.50.720">
    <property type="entry name" value="NAD(P)-binding Rossmann-like Domain"/>
    <property type="match status" value="1"/>
</dbReference>
<dbReference type="InterPro" id="IPR002328">
    <property type="entry name" value="ADH_Zn_CS"/>
</dbReference>
<dbReference type="InterPro" id="IPR013149">
    <property type="entry name" value="ADH-like_C"/>
</dbReference>
<dbReference type="InterPro" id="IPR013154">
    <property type="entry name" value="ADH-like_N"/>
</dbReference>
<name>A0A1F5A7U8_9BACT</name>
<gene>
    <name evidence="6" type="ORF">A2V47_07980</name>
</gene>
<evidence type="ECO:0000259" key="5">
    <source>
        <dbReference type="SMART" id="SM00829"/>
    </source>
</evidence>
<protein>
    <submittedName>
        <fullName evidence="6">Alcohol dehydrogenase</fullName>
    </submittedName>
</protein>
<dbReference type="InterPro" id="IPR050129">
    <property type="entry name" value="Zn_alcohol_dh"/>
</dbReference>
<dbReference type="EMBL" id="MEYH01000079">
    <property type="protein sequence ID" value="OGD14662.1"/>
    <property type="molecule type" value="Genomic_DNA"/>
</dbReference>
<dbReference type="InterPro" id="IPR036291">
    <property type="entry name" value="NAD(P)-bd_dom_sf"/>
</dbReference>
<dbReference type="PANTHER" id="PTHR43401:SF2">
    <property type="entry name" value="L-THREONINE 3-DEHYDROGENASE"/>
    <property type="match status" value="1"/>
</dbReference>
<evidence type="ECO:0000256" key="4">
    <source>
        <dbReference type="RuleBase" id="RU361277"/>
    </source>
</evidence>
<proteinExistence type="inferred from homology"/>
<dbReference type="SUPFAM" id="SSF50129">
    <property type="entry name" value="GroES-like"/>
    <property type="match status" value="1"/>
</dbReference>
<dbReference type="InterPro" id="IPR020843">
    <property type="entry name" value="ER"/>
</dbReference>
<evidence type="ECO:0000256" key="2">
    <source>
        <dbReference type="ARBA" id="ARBA00022833"/>
    </source>
</evidence>
<evidence type="ECO:0000256" key="3">
    <source>
        <dbReference type="ARBA" id="ARBA00023002"/>
    </source>
</evidence>
<dbReference type="PANTHER" id="PTHR43401">
    <property type="entry name" value="L-THREONINE 3-DEHYDROGENASE"/>
    <property type="match status" value="1"/>
</dbReference>
<organism evidence="6 7">
    <name type="scientific">Candidatus Sediminicultor quintus</name>
    <dbReference type="NCBI Taxonomy" id="1797291"/>
    <lineage>
        <taxon>Bacteria</taxon>
        <taxon>Pseudomonadati</taxon>
        <taxon>Atribacterota</taxon>
        <taxon>Candidatus Phoenicimicrobiia</taxon>
        <taxon>Candidatus Pheonicimicrobiales</taxon>
        <taxon>Candidatus Phoenicimicrobiaceae</taxon>
        <taxon>Candidatus Sediminicultor</taxon>
    </lineage>
</organism>
<dbReference type="PROSITE" id="PS00059">
    <property type="entry name" value="ADH_ZINC"/>
    <property type="match status" value="1"/>
</dbReference>
<evidence type="ECO:0000313" key="7">
    <source>
        <dbReference type="Proteomes" id="UP000177701"/>
    </source>
</evidence>
<keyword evidence="3" id="KW-0560">Oxidoreductase</keyword>
<dbReference type="Pfam" id="PF08240">
    <property type="entry name" value="ADH_N"/>
    <property type="match status" value="1"/>
</dbReference>
<dbReference type="Proteomes" id="UP000177701">
    <property type="component" value="Unassembled WGS sequence"/>
</dbReference>
<evidence type="ECO:0000256" key="1">
    <source>
        <dbReference type="ARBA" id="ARBA00022723"/>
    </source>
</evidence>
<feature type="domain" description="Enoyl reductase (ER)" evidence="5">
    <location>
        <begin position="10"/>
        <end position="339"/>
    </location>
</feature>
<keyword evidence="2 4" id="KW-0862">Zinc</keyword>
<accession>A0A1F5A7U8</accession>
<dbReference type="InterPro" id="IPR011032">
    <property type="entry name" value="GroES-like_sf"/>
</dbReference>
<evidence type="ECO:0000313" key="6">
    <source>
        <dbReference type="EMBL" id="OGD14662.1"/>
    </source>
</evidence>
<comment type="similarity">
    <text evidence="4">Belongs to the zinc-containing alcohol dehydrogenase family.</text>
</comment>
<sequence length="341" mass="37101">MKAAVFCAPGQVRLEEINIPDVGSDEVLVKVRAALTCGTDRKTYLRGHHLFKPPFVFGHEFAGDIVEVGSKVKKFKPGMRVTAANSAPCNSCFYCKNGEHSLCDSLFIQLSGAFAEYIKIPGIIVSQNLLLFPETVSYKEAAFLEPLSCVVHGVEESKIKLGDTVVISGAGPIGLMFLQVVKLKGARVIITDTLEERLKLAIKLGAYKAINVAKVQNPVEEVKKFTEDKRGADVAIEAVGLPEIWEQTISMVRKGGTVNLFGGCERGTKVSIDTSLIHYSQINIKGVFHHTPGHVKRALNLICNKAIDIDSLITDEFSLGEISTVIEMMLAHKGIKIAVIP</sequence>
<dbReference type="GO" id="GO:0016616">
    <property type="term" value="F:oxidoreductase activity, acting on the CH-OH group of donors, NAD or NADP as acceptor"/>
    <property type="evidence" value="ECO:0007669"/>
    <property type="project" value="UniProtKB-ARBA"/>
</dbReference>
<dbReference type="SUPFAM" id="SSF51735">
    <property type="entry name" value="NAD(P)-binding Rossmann-fold domains"/>
    <property type="match status" value="1"/>
</dbReference>
<dbReference type="SMART" id="SM00829">
    <property type="entry name" value="PKS_ER"/>
    <property type="match status" value="1"/>
</dbReference>
<reference evidence="6 7" key="1">
    <citation type="journal article" date="2016" name="Nat. Commun.">
        <title>Thousands of microbial genomes shed light on interconnected biogeochemical processes in an aquifer system.</title>
        <authorList>
            <person name="Anantharaman K."/>
            <person name="Brown C.T."/>
            <person name="Hug L.A."/>
            <person name="Sharon I."/>
            <person name="Castelle C.J."/>
            <person name="Probst A.J."/>
            <person name="Thomas B.C."/>
            <person name="Singh A."/>
            <person name="Wilkins M.J."/>
            <person name="Karaoz U."/>
            <person name="Brodie E.L."/>
            <person name="Williams K.H."/>
            <person name="Hubbard S.S."/>
            <person name="Banfield J.F."/>
        </authorList>
    </citation>
    <scope>NUCLEOTIDE SEQUENCE [LARGE SCALE GENOMIC DNA]</scope>
</reference>
<comment type="caution">
    <text evidence="6">The sequence shown here is derived from an EMBL/GenBank/DDBJ whole genome shotgun (WGS) entry which is preliminary data.</text>
</comment>
<dbReference type="Pfam" id="PF00107">
    <property type="entry name" value="ADH_zinc_N"/>
    <property type="match status" value="1"/>
</dbReference>
<dbReference type="AlphaFoldDB" id="A0A1F5A7U8"/>